<proteinExistence type="predicted"/>
<evidence type="ECO:0000313" key="1">
    <source>
        <dbReference type="EMBL" id="OGL45002.1"/>
    </source>
</evidence>
<accession>A0A1F7RTX7</accession>
<protein>
    <recommendedName>
        <fullName evidence="3">Addiction module protein</fullName>
    </recommendedName>
</protein>
<name>A0A1F7RTX7_9BACT</name>
<dbReference type="Proteomes" id="UP000178435">
    <property type="component" value="Unassembled WGS sequence"/>
</dbReference>
<reference evidence="1 2" key="1">
    <citation type="journal article" date="2016" name="Nat. Commun.">
        <title>Thousands of microbial genomes shed light on interconnected biogeochemical processes in an aquifer system.</title>
        <authorList>
            <person name="Anantharaman K."/>
            <person name="Brown C.T."/>
            <person name="Hug L.A."/>
            <person name="Sharon I."/>
            <person name="Castelle C.J."/>
            <person name="Probst A.J."/>
            <person name="Thomas B.C."/>
            <person name="Singh A."/>
            <person name="Wilkins M.J."/>
            <person name="Karaoz U."/>
            <person name="Brodie E.L."/>
            <person name="Williams K.H."/>
            <person name="Hubbard S.S."/>
            <person name="Banfield J.F."/>
        </authorList>
    </citation>
    <scope>NUCLEOTIDE SEQUENCE [LARGE SCALE GENOMIC DNA]</scope>
</reference>
<sequence>MSIKTLTIPEDSLINMLKTLPEKHLVDLFWRTLVMFDTSPLTKAEKKAVKQAKEEFTRRKTIRWESIK</sequence>
<gene>
    <name evidence="1" type="ORF">A2149_00010</name>
</gene>
<organism evidence="1 2">
    <name type="scientific">Candidatus Schekmanbacteria bacterium RBG_16_38_11</name>
    <dbReference type="NCBI Taxonomy" id="1817880"/>
    <lineage>
        <taxon>Bacteria</taxon>
        <taxon>Candidatus Schekmaniibacteriota</taxon>
    </lineage>
</organism>
<dbReference type="EMBL" id="MGDF01000114">
    <property type="protein sequence ID" value="OGL45002.1"/>
    <property type="molecule type" value="Genomic_DNA"/>
</dbReference>
<comment type="caution">
    <text evidence="1">The sequence shown here is derived from an EMBL/GenBank/DDBJ whole genome shotgun (WGS) entry which is preliminary data.</text>
</comment>
<dbReference type="AlphaFoldDB" id="A0A1F7RTX7"/>
<evidence type="ECO:0008006" key="3">
    <source>
        <dbReference type="Google" id="ProtNLM"/>
    </source>
</evidence>
<evidence type="ECO:0000313" key="2">
    <source>
        <dbReference type="Proteomes" id="UP000178435"/>
    </source>
</evidence>